<dbReference type="PANTHER" id="PTHR30468:SF1">
    <property type="entry name" value="ALPHA-KETOGLUTARATE-DEPENDENT SULFONATE DIOXYGENASE"/>
    <property type="match status" value="1"/>
</dbReference>
<comment type="similarity">
    <text evidence="1">Belongs to the TfdA dioxygenase family.</text>
</comment>
<dbReference type="SUPFAM" id="SSF51197">
    <property type="entry name" value="Clavaminate synthase-like"/>
    <property type="match status" value="1"/>
</dbReference>
<keyword evidence="5" id="KW-0408">Iron</keyword>
<dbReference type="Pfam" id="PF02668">
    <property type="entry name" value="TauD"/>
    <property type="match status" value="1"/>
</dbReference>
<accession>F8B6D6</accession>
<dbReference type="STRING" id="656024.FsymDg_1785"/>
<dbReference type="KEGG" id="fsy:FsymDg_1785"/>
<keyword evidence="3 7" id="KW-0223">Dioxygenase</keyword>
<dbReference type="GO" id="GO:0005737">
    <property type="term" value="C:cytoplasm"/>
    <property type="evidence" value="ECO:0007669"/>
    <property type="project" value="TreeGrafter"/>
</dbReference>
<dbReference type="EC" id="1.14.11.17" evidence="7"/>
<gene>
    <name evidence="7" type="ordered locus">FsymDg_1785</name>
</gene>
<dbReference type="GO" id="GO:0046872">
    <property type="term" value="F:metal ion binding"/>
    <property type="evidence" value="ECO:0007669"/>
    <property type="project" value="UniProtKB-KW"/>
</dbReference>
<dbReference type="InterPro" id="IPR051323">
    <property type="entry name" value="AtsK-like"/>
</dbReference>
<dbReference type="eggNOG" id="COG2175">
    <property type="taxonomic scope" value="Bacteria"/>
</dbReference>
<dbReference type="GO" id="GO:0000908">
    <property type="term" value="F:taurine dioxygenase activity"/>
    <property type="evidence" value="ECO:0007669"/>
    <property type="project" value="UniProtKB-EC"/>
</dbReference>
<evidence type="ECO:0000313" key="7">
    <source>
        <dbReference type="EMBL" id="AEH09232.1"/>
    </source>
</evidence>
<reference evidence="7 8" key="1">
    <citation type="submission" date="2011-05" db="EMBL/GenBank/DDBJ databases">
        <title>Complete sequence of chromosome of Frankia symbiont of Datisca glomerata.</title>
        <authorList>
            <consortium name="US DOE Joint Genome Institute"/>
            <person name="Lucas S."/>
            <person name="Han J."/>
            <person name="Lapidus A."/>
            <person name="Cheng J.-F."/>
            <person name="Goodwin L."/>
            <person name="Pitluck S."/>
            <person name="Peters L."/>
            <person name="Mikhailova N."/>
            <person name="Chertkov O."/>
            <person name="Teshima H."/>
            <person name="Han C."/>
            <person name="Tapia R."/>
            <person name="Land M."/>
            <person name="Hauser L."/>
            <person name="Kyrpides N."/>
            <person name="Ivanova N."/>
            <person name="Pagani I."/>
            <person name="Berry A."/>
            <person name="Pawlowski K."/>
            <person name="Persson T."/>
            <person name="Vanden Heuvel B."/>
            <person name="Benson D."/>
            <person name="Woyke T."/>
        </authorList>
    </citation>
    <scope>NUCLEOTIDE SEQUENCE [LARGE SCALE GENOMIC DNA]</scope>
    <source>
        <strain evidence="8">4085684</strain>
    </source>
</reference>
<dbReference type="Proteomes" id="UP000001549">
    <property type="component" value="Chromosome"/>
</dbReference>
<dbReference type="InterPro" id="IPR042098">
    <property type="entry name" value="TauD-like_sf"/>
</dbReference>
<keyword evidence="4 7" id="KW-0560">Oxidoreductase</keyword>
<sequence length="314" mass="35681">MSTVTHLDARPAGDLAVRPLQPTIGAEISGVDLRYPLTDEVRDQIRATILKYKVVFFRDQELTREEHEAFARRFGPLYPHPSGPKAPLNDSAGRATSIHRIAAADFKDYERARATADADESWDAYHTDTSWRLVPTWGAVLRAVTLPDIGGDTIWVDAGLAYNALSDDVKERLAGRHVTHDFRDALNAVGYDYPIVSHPVVRVHRETGEKILWVNFTQHPSILGLDRSESRELLTLVLDQYRKPEHQVRFSWRPGSVAFWDNRATVHYAVRNYGDFPRVLERILIAEEPLYADLRSRPMTTHSNKLHTVTNSAR</sequence>
<feature type="domain" description="TauD/TfdA-like" evidence="6">
    <location>
        <begin position="17"/>
        <end position="283"/>
    </location>
</feature>
<dbReference type="EMBL" id="CP002801">
    <property type="protein sequence ID" value="AEH09232.1"/>
    <property type="molecule type" value="Genomic_DNA"/>
</dbReference>
<dbReference type="HOGENOM" id="CLU_036005_2_1_11"/>
<proteinExistence type="inferred from homology"/>
<dbReference type="InterPro" id="IPR003819">
    <property type="entry name" value="TauD/TfdA-like"/>
</dbReference>
<dbReference type="RefSeq" id="WP_013873182.1">
    <property type="nucleotide sequence ID" value="NC_015656.1"/>
</dbReference>
<evidence type="ECO:0000313" key="8">
    <source>
        <dbReference type="Proteomes" id="UP000001549"/>
    </source>
</evidence>
<keyword evidence="2" id="KW-0479">Metal-binding</keyword>
<dbReference type="Gene3D" id="3.60.130.10">
    <property type="entry name" value="Clavaminate synthase-like"/>
    <property type="match status" value="1"/>
</dbReference>
<evidence type="ECO:0000259" key="6">
    <source>
        <dbReference type="Pfam" id="PF02668"/>
    </source>
</evidence>
<protein>
    <submittedName>
        <fullName evidence="7">Taurine dioxygenase</fullName>
        <ecNumber evidence="7">1.14.11.17</ecNumber>
    </submittedName>
</protein>
<name>F8B6D6_9ACTN</name>
<evidence type="ECO:0000256" key="4">
    <source>
        <dbReference type="ARBA" id="ARBA00023002"/>
    </source>
</evidence>
<evidence type="ECO:0000256" key="1">
    <source>
        <dbReference type="ARBA" id="ARBA00005896"/>
    </source>
</evidence>
<keyword evidence="8" id="KW-1185">Reference proteome</keyword>
<evidence type="ECO:0000256" key="3">
    <source>
        <dbReference type="ARBA" id="ARBA00022964"/>
    </source>
</evidence>
<organism evidence="7 8">
    <name type="scientific">Candidatus Protofrankia datiscae</name>
    <dbReference type="NCBI Taxonomy" id="2716812"/>
    <lineage>
        <taxon>Bacteria</taxon>
        <taxon>Bacillati</taxon>
        <taxon>Actinomycetota</taxon>
        <taxon>Actinomycetes</taxon>
        <taxon>Frankiales</taxon>
        <taxon>Frankiaceae</taxon>
        <taxon>Protofrankia</taxon>
    </lineage>
</organism>
<dbReference type="PANTHER" id="PTHR30468">
    <property type="entry name" value="ALPHA-KETOGLUTARATE-DEPENDENT SULFONATE DIOXYGENASE"/>
    <property type="match status" value="1"/>
</dbReference>
<evidence type="ECO:0000256" key="5">
    <source>
        <dbReference type="ARBA" id="ARBA00023004"/>
    </source>
</evidence>
<evidence type="ECO:0000256" key="2">
    <source>
        <dbReference type="ARBA" id="ARBA00022723"/>
    </source>
</evidence>
<dbReference type="AlphaFoldDB" id="F8B6D6"/>